<evidence type="ECO:0000313" key="2">
    <source>
        <dbReference type="Ensembl" id="ENSCJPP00005006917.1"/>
    </source>
</evidence>
<feature type="compositionally biased region" description="Basic and acidic residues" evidence="1">
    <location>
        <begin position="71"/>
        <end position="82"/>
    </location>
</feature>
<evidence type="ECO:0000313" key="3">
    <source>
        <dbReference type="Proteomes" id="UP000694412"/>
    </source>
</evidence>
<evidence type="ECO:0000256" key="1">
    <source>
        <dbReference type="SAM" id="MobiDB-lite"/>
    </source>
</evidence>
<sequence>MSRLSGLRPRSVGLSRRCLSAMEEDGEMLLLNIGSAPSRPSALKRKLQSSPHGNPPLKRKPKPSVNNFKKRVAETGTREKGSSSKRSLPKKQLTANQNESQKSKLFIKTSSLFRNNPDIPEIHRKAVQQVQENVFTTDSFGQLDLHPHLIATITTVLKICNMTR</sequence>
<feature type="region of interest" description="Disordered" evidence="1">
    <location>
        <begin position="37"/>
        <end position="101"/>
    </location>
</feature>
<accession>A0A8C2T1A1</accession>
<reference evidence="2" key="1">
    <citation type="submission" date="2015-11" db="EMBL/GenBank/DDBJ databases">
        <authorList>
            <consortium name="International Coturnix japonica Genome Analysis Consortium"/>
            <person name="Warren W."/>
            <person name="Burt D.W."/>
            <person name="Antin P.B."/>
            <person name="Lanford R."/>
            <person name="Gros J."/>
            <person name="Wilson R.K."/>
        </authorList>
    </citation>
    <scope>NUCLEOTIDE SEQUENCE [LARGE SCALE GENOMIC DNA]</scope>
</reference>
<reference evidence="2" key="2">
    <citation type="submission" date="2025-08" db="UniProtKB">
        <authorList>
            <consortium name="Ensembl"/>
        </authorList>
    </citation>
    <scope>IDENTIFICATION</scope>
</reference>
<dbReference type="Proteomes" id="UP000694412">
    <property type="component" value="Chromosome 17"/>
</dbReference>
<dbReference type="GeneTree" id="ENSGT00940000179483"/>
<protein>
    <submittedName>
        <fullName evidence="2">Uncharacterized protein</fullName>
    </submittedName>
</protein>
<dbReference type="AlphaFoldDB" id="A0A8C2T1A1"/>
<organism evidence="2 3">
    <name type="scientific">Coturnix japonica</name>
    <name type="common">Japanese quail</name>
    <name type="synonym">Coturnix coturnix japonica</name>
    <dbReference type="NCBI Taxonomy" id="93934"/>
    <lineage>
        <taxon>Eukaryota</taxon>
        <taxon>Metazoa</taxon>
        <taxon>Chordata</taxon>
        <taxon>Craniata</taxon>
        <taxon>Vertebrata</taxon>
        <taxon>Euteleostomi</taxon>
        <taxon>Archelosauria</taxon>
        <taxon>Archosauria</taxon>
        <taxon>Dinosauria</taxon>
        <taxon>Saurischia</taxon>
        <taxon>Theropoda</taxon>
        <taxon>Coelurosauria</taxon>
        <taxon>Aves</taxon>
        <taxon>Neognathae</taxon>
        <taxon>Galloanserae</taxon>
        <taxon>Galliformes</taxon>
        <taxon>Phasianidae</taxon>
        <taxon>Perdicinae</taxon>
        <taxon>Coturnix</taxon>
    </lineage>
</organism>
<dbReference type="Ensembl" id="ENSCJPT00005010782.1">
    <property type="protein sequence ID" value="ENSCJPP00005006917.1"/>
    <property type="gene ID" value="ENSCJPG00005006408.1"/>
</dbReference>
<proteinExistence type="predicted"/>
<keyword evidence="3" id="KW-1185">Reference proteome</keyword>
<reference evidence="2" key="3">
    <citation type="submission" date="2025-09" db="UniProtKB">
        <authorList>
            <consortium name="Ensembl"/>
        </authorList>
    </citation>
    <scope>IDENTIFICATION</scope>
</reference>
<name>A0A8C2T1A1_COTJA</name>